<proteinExistence type="predicted"/>
<accession>A0A2A2KFT7</accession>
<evidence type="ECO:0000256" key="1">
    <source>
        <dbReference type="SAM" id="MobiDB-lite"/>
    </source>
</evidence>
<feature type="region of interest" description="Disordered" evidence="1">
    <location>
        <begin position="35"/>
        <end position="78"/>
    </location>
</feature>
<dbReference type="STRING" id="2018661.A0A2A2KFT7"/>
<organism evidence="2 3">
    <name type="scientific">Diploscapter pachys</name>
    <dbReference type="NCBI Taxonomy" id="2018661"/>
    <lineage>
        <taxon>Eukaryota</taxon>
        <taxon>Metazoa</taxon>
        <taxon>Ecdysozoa</taxon>
        <taxon>Nematoda</taxon>
        <taxon>Chromadorea</taxon>
        <taxon>Rhabditida</taxon>
        <taxon>Rhabditina</taxon>
        <taxon>Rhabditomorpha</taxon>
        <taxon>Rhabditoidea</taxon>
        <taxon>Rhabditidae</taxon>
        <taxon>Diploscapter</taxon>
    </lineage>
</organism>
<reference evidence="2 3" key="1">
    <citation type="journal article" date="2017" name="Curr. Biol.">
        <title>Genome architecture and evolution of a unichromosomal asexual nematode.</title>
        <authorList>
            <person name="Fradin H."/>
            <person name="Zegar C."/>
            <person name="Gutwein M."/>
            <person name="Lucas J."/>
            <person name="Kovtun M."/>
            <person name="Corcoran D."/>
            <person name="Baugh L.R."/>
            <person name="Kiontke K."/>
            <person name="Gunsalus K."/>
            <person name="Fitch D.H."/>
            <person name="Piano F."/>
        </authorList>
    </citation>
    <scope>NUCLEOTIDE SEQUENCE [LARGE SCALE GENOMIC DNA]</scope>
    <source>
        <strain evidence="2">PF1309</strain>
    </source>
</reference>
<dbReference type="Proteomes" id="UP000218231">
    <property type="component" value="Unassembled WGS sequence"/>
</dbReference>
<dbReference type="EMBL" id="LIAE01008690">
    <property type="protein sequence ID" value="PAV72844.1"/>
    <property type="molecule type" value="Genomic_DNA"/>
</dbReference>
<name>A0A2A2KFT7_9BILA</name>
<evidence type="ECO:0000313" key="2">
    <source>
        <dbReference type="EMBL" id="PAV72844.1"/>
    </source>
</evidence>
<comment type="caution">
    <text evidence="2">The sequence shown here is derived from an EMBL/GenBank/DDBJ whole genome shotgun (WGS) entry which is preliminary data.</text>
</comment>
<sequence length="288" mass="32156">MEMKLVFRWRCVDKKCRKWYGWVKPTDEIPEDIVKRGRSGKRAGGIQTKQYNVGKTFDNSPDKSQQKKRVGRPPKSEVHGIKLRKSIRDSKFTPVAQTTGPRIALAKGTKRALGSPDEEPSAKRRLYDQNQPVMYDDKVYTKRNLGVRRVTSTVLTSTQMGGEPVDISITEKEAEFKPSALERRARWWLAEKRRVDCSPEREISTAAADSAAAFRLMSQAFRSAAVTRADEQGTVNGALDLLMDSLMGAMGPLLGLLQKLPALAGDQDGAHLADQTWTASTAHIPMFH</sequence>
<dbReference type="AlphaFoldDB" id="A0A2A2KFT7"/>
<feature type="compositionally biased region" description="Polar residues" evidence="1">
    <location>
        <begin position="47"/>
        <end position="59"/>
    </location>
</feature>
<gene>
    <name evidence="2" type="ORF">WR25_19014</name>
</gene>
<keyword evidence="3" id="KW-1185">Reference proteome</keyword>
<evidence type="ECO:0000313" key="3">
    <source>
        <dbReference type="Proteomes" id="UP000218231"/>
    </source>
</evidence>
<dbReference type="OrthoDB" id="62853at2759"/>
<protein>
    <submittedName>
        <fullName evidence="2">Uncharacterized protein</fullName>
    </submittedName>
</protein>